<organism evidence="2 3">
    <name type="scientific">Filobasidium floriforme</name>
    <dbReference type="NCBI Taxonomy" id="5210"/>
    <lineage>
        <taxon>Eukaryota</taxon>
        <taxon>Fungi</taxon>
        <taxon>Dikarya</taxon>
        <taxon>Basidiomycota</taxon>
        <taxon>Agaricomycotina</taxon>
        <taxon>Tremellomycetes</taxon>
        <taxon>Filobasidiales</taxon>
        <taxon>Filobasidiaceae</taxon>
        <taxon>Filobasidium</taxon>
    </lineage>
</organism>
<feature type="region of interest" description="Disordered" evidence="1">
    <location>
        <begin position="210"/>
        <end position="268"/>
    </location>
</feature>
<evidence type="ECO:0000313" key="2">
    <source>
        <dbReference type="EMBL" id="KAG7529866.1"/>
    </source>
</evidence>
<evidence type="ECO:0000256" key="1">
    <source>
        <dbReference type="SAM" id="MobiDB-lite"/>
    </source>
</evidence>
<feature type="compositionally biased region" description="Polar residues" evidence="1">
    <location>
        <begin position="415"/>
        <end position="431"/>
    </location>
</feature>
<gene>
    <name evidence="2" type="ORF">FFLO_05356</name>
</gene>
<dbReference type="AlphaFoldDB" id="A0A8K0NNA4"/>
<dbReference type="Proteomes" id="UP000812966">
    <property type="component" value="Unassembled WGS sequence"/>
</dbReference>
<accession>A0A8K0NNA4</accession>
<reference evidence="2" key="1">
    <citation type="submission" date="2020-04" db="EMBL/GenBank/DDBJ databases">
        <title>Analysis of mating type loci in Filobasidium floriforme.</title>
        <authorList>
            <person name="Nowrousian M."/>
        </authorList>
    </citation>
    <scope>NUCLEOTIDE SEQUENCE</scope>
    <source>
        <strain evidence="2">CBS 6242</strain>
    </source>
</reference>
<feature type="compositionally biased region" description="Low complexity" evidence="1">
    <location>
        <begin position="237"/>
        <end position="248"/>
    </location>
</feature>
<name>A0A8K0NNA4_9TREE</name>
<keyword evidence="3" id="KW-1185">Reference proteome</keyword>
<proteinExistence type="predicted"/>
<feature type="region of interest" description="Disordered" evidence="1">
    <location>
        <begin position="385"/>
        <end position="453"/>
    </location>
</feature>
<dbReference type="EMBL" id="JABELV010000133">
    <property type="protein sequence ID" value="KAG7529866.1"/>
    <property type="molecule type" value="Genomic_DNA"/>
</dbReference>
<feature type="region of interest" description="Disordered" evidence="1">
    <location>
        <begin position="307"/>
        <end position="328"/>
    </location>
</feature>
<evidence type="ECO:0000313" key="3">
    <source>
        <dbReference type="Proteomes" id="UP000812966"/>
    </source>
</evidence>
<feature type="compositionally biased region" description="Basic residues" evidence="1">
    <location>
        <begin position="213"/>
        <end position="224"/>
    </location>
</feature>
<protein>
    <submittedName>
        <fullName evidence="2">Uncharacterized protein</fullName>
    </submittedName>
</protein>
<comment type="caution">
    <text evidence="2">The sequence shown here is derived from an EMBL/GenBank/DDBJ whole genome shotgun (WGS) entry which is preliminary data.</text>
</comment>
<sequence>MLGANSRRKIHGREPAESLVRVRPVVSSSQDTKLKSTKYSYNHQDASDESVIGEARLQSLRFALRQCTSHLFGVITTPPRHQIQGAVFPRARETLSSWVLTMMDTTETQDDDRARLHSAGRWPLATSLGHAKRDLTALAVEGRLISLNAICLRLLDGMQVAVENLVDWQQAVQDHAGWPDRWERNNGIAGAATFSNSASSTVSFLETICHPPPRGRRSPSRRQHPVPCRQHPVPCRQHPVPCRQHPVPHQQPPVPCRQSPPGRPSPTRRYEAWLAERGLSFGRGRRFAASRYLDGGYVGPYEAELDGMEGGGSTQGPEQNPPIDRGKADFTGCDLPSFQHWSWLEKRSSRGGTFAAGLVGFYSAGPHFSSPPSRFACPSLRCSRLRGRSHDSSTTTTTTSEPDSTKNEDHEIENDNSGSQAASGPNTTPGSASDPIELGGSACPIDVSDDEDD</sequence>